<dbReference type="InterPro" id="IPR011990">
    <property type="entry name" value="TPR-like_helical_dom_sf"/>
</dbReference>
<accession>A0A927CWE9</accession>
<reference evidence="1" key="1">
    <citation type="submission" date="2020-09" db="EMBL/GenBank/DDBJ databases">
        <title>Bacillus faecalis sp. nov., a moderately halophilic bacterium isolated from cow faeces.</title>
        <authorList>
            <person name="Jiang L."/>
            <person name="Lee J."/>
        </authorList>
    </citation>
    <scope>NUCLEOTIDE SEQUENCE</scope>
    <source>
        <strain evidence="1">AGMB 02131</strain>
    </source>
</reference>
<evidence type="ECO:0000313" key="1">
    <source>
        <dbReference type="EMBL" id="MBD3108409.1"/>
    </source>
</evidence>
<name>A0A927CWE9_9BACI</name>
<keyword evidence="2" id="KW-1185">Reference proteome</keyword>
<organism evidence="1 2">
    <name type="scientific">Peribacillus faecalis</name>
    <dbReference type="NCBI Taxonomy" id="2772559"/>
    <lineage>
        <taxon>Bacteria</taxon>
        <taxon>Bacillati</taxon>
        <taxon>Bacillota</taxon>
        <taxon>Bacilli</taxon>
        <taxon>Bacillales</taxon>
        <taxon>Bacillaceae</taxon>
        <taxon>Peribacillus</taxon>
    </lineage>
</organism>
<protein>
    <submittedName>
        <fullName evidence="1">Tetratricopeptide repeat protein</fullName>
    </submittedName>
</protein>
<dbReference type="Gene3D" id="1.25.40.10">
    <property type="entry name" value="Tetratricopeptide repeat domain"/>
    <property type="match status" value="1"/>
</dbReference>
<dbReference type="Proteomes" id="UP000602076">
    <property type="component" value="Unassembled WGS sequence"/>
</dbReference>
<proteinExistence type="predicted"/>
<dbReference type="Pfam" id="PF14559">
    <property type="entry name" value="TPR_19"/>
    <property type="match status" value="1"/>
</dbReference>
<sequence>MKENQQKGKVIPFPGLAERFADKGMDALINKQFNEAAAFFEEAIALNDELYNAQFGLVVVFVELGKYEEAKLRCQSILRQGLGDYFKTMEMYLMILLQLNEYEEMETTIQALSKEGYIPYDKEEHFNNMLTFSRRMSEDRKSIIMEEEDFSSTEEQLDLFSKSDQEQLIVVSKLKNENIRMYIDEIKDYLQSPEGHPFVKTTLLMLLKEQEIHDECDVEKFLKHVTVVPADLDDLHENEFFRKTILLLEEKVAHENPSLCELAQQLTERHHFLLYPFEPKESAQCWAAAHHALAELYQGAEGLEELVAEQYGADCGQVRELITNLQHIEEISSI</sequence>
<dbReference type="AlphaFoldDB" id="A0A927CWE9"/>
<evidence type="ECO:0000313" key="2">
    <source>
        <dbReference type="Proteomes" id="UP000602076"/>
    </source>
</evidence>
<gene>
    <name evidence="1" type="ORF">IEO70_08525</name>
</gene>
<dbReference type="RefSeq" id="WP_190997952.1">
    <property type="nucleotide sequence ID" value="NZ_JACXSI010000017.1"/>
</dbReference>
<dbReference type="SUPFAM" id="SSF116965">
    <property type="entry name" value="Hypothetical protein MPN330"/>
    <property type="match status" value="1"/>
</dbReference>
<comment type="caution">
    <text evidence="1">The sequence shown here is derived from an EMBL/GenBank/DDBJ whole genome shotgun (WGS) entry which is preliminary data.</text>
</comment>
<dbReference type="EMBL" id="JACXSI010000017">
    <property type="protein sequence ID" value="MBD3108409.1"/>
    <property type="molecule type" value="Genomic_DNA"/>
</dbReference>